<keyword evidence="1" id="KW-0732">Signal</keyword>
<reference evidence="2 3" key="1">
    <citation type="journal article" date="2012" name="PLoS Pathog.">
        <title>Comparative pathogenomics reveals horizontally acquired novel virulence genes in fungi infecting cereal hosts.</title>
        <authorList>
            <person name="Gardiner D.M."/>
            <person name="McDonald M.C."/>
            <person name="Covarelli L."/>
            <person name="Solomon P.S."/>
            <person name="Rusu A.G."/>
            <person name="Marshall M."/>
            <person name="Kazan K."/>
            <person name="Chakraborty S."/>
            <person name="McDonald B.A."/>
            <person name="Manners J.M."/>
        </authorList>
    </citation>
    <scope>NUCLEOTIDE SEQUENCE [LARGE SCALE GENOMIC DNA]</scope>
    <source>
        <strain evidence="2 3">CS3096</strain>
    </source>
</reference>
<evidence type="ECO:0000256" key="1">
    <source>
        <dbReference type="SAM" id="SignalP"/>
    </source>
</evidence>
<dbReference type="KEGG" id="fpu:FPSE_03725"/>
<dbReference type="AlphaFoldDB" id="K3VQD3"/>
<name>K3VQD3_FUSPC</name>
<feature type="signal peptide" evidence="1">
    <location>
        <begin position="1"/>
        <end position="21"/>
    </location>
</feature>
<dbReference type="Proteomes" id="UP000007978">
    <property type="component" value="Chromosome 2"/>
</dbReference>
<protein>
    <submittedName>
        <fullName evidence="2">Uncharacterized protein</fullName>
    </submittedName>
</protein>
<dbReference type="RefSeq" id="XP_009255119.1">
    <property type="nucleotide sequence ID" value="XM_009256844.1"/>
</dbReference>
<comment type="caution">
    <text evidence="2">The sequence shown here is derived from an EMBL/GenBank/DDBJ whole genome shotgun (WGS) entry which is preliminary data.</text>
</comment>
<dbReference type="eggNOG" id="ENOG502RMN8">
    <property type="taxonomic scope" value="Eukaryota"/>
</dbReference>
<keyword evidence="3" id="KW-1185">Reference proteome</keyword>
<sequence>MRSLVVLRVALGLFAARSAVAGPCKPISVTTTSGDIPVTSTYTSSVVSAVSSTADVSATSFIPESSTETYASSSLEMSSFAITETSATTTFITELSTIESTTVEPTTTEGTTTVPSTTESMATPTFTIFATGESVIEGDALHTFDTDGYVATFDPNAIFGETSVRPYSIDSQGRLVNDQGYFLCGTYVATNSELNAPAVVGTCTSDGPKKAFLDCTLSSGLALRCEIPGRSCVSNPAGLPICEVSGTWRTLSTGSVIVGHALKIGPVDIPVAPVAHQLIGLRASIV</sequence>
<proteinExistence type="predicted"/>
<dbReference type="OrthoDB" id="5104949at2759"/>
<organism evidence="2 3">
    <name type="scientific">Fusarium pseudograminearum (strain CS3096)</name>
    <name type="common">Wheat and barley crown-rot fungus</name>
    <dbReference type="NCBI Taxonomy" id="1028729"/>
    <lineage>
        <taxon>Eukaryota</taxon>
        <taxon>Fungi</taxon>
        <taxon>Dikarya</taxon>
        <taxon>Ascomycota</taxon>
        <taxon>Pezizomycotina</taxon>
        <taxon>Sordariomycetes</taxon>
        <taxon>Hypocreomycetidae</taxon>
        <taxon>Hypocreales</taxon>
        <taxon>Nectriaceae</taxon>
        <taxon>Fusarium</taxon>
    </lineage>
</organism>
<evidence type="ECO:0000313" key="2">
    <source>
        <dbReference type="EMBL" id="EKJ76093.1"/>
    </source>
</evidence>
<dbReference type="GeneID" id="20362344"/>
<dbReference type="EMBL" id="AFNW01000078">
    <property type="protein sequence ID" value="EKJ76093.1"/>
    <property type="molecule type" value="Genomic_DNA"/>
</dbReference>
<feature type="chain" id="PRO_5003870171" evidence="1">
    <location>
        <begin position="22"/>
        <end position="286"/>
    </location>
</feature>
<accession>K3VQD3</accession>
<evidence type="ECO:0000313" key="3">
    <source>
        <dbReference type="Proteomes" id="UP000007978"/>
    </source>
</evidence>
<gene>
    <name evidence="2" type="ORF">FPSE_03725</name>
</gene>
<dbReference type="HOGENOM" id="CLU_079944_0_0_1"/>